<dbReference type="Proteomes" id="UP000797356">
    <property type="component" value="Chromosome 10"/>
</dbReference>
<name>A0A8K0ILZ8_COCNU</name>
<reference evidence="1" key="1">
    <citation type="journal article" date="2017" name="Gigascience">
        <title>The genome draft of coconut (Cocos nucifera).</title>
        <authorList>
            <person name="Xiao Y."/>
            <person name="Xu P."/>
            <person name="Fan H."/>
            <person name="Baudouin L."/>
            <person name="Xia W."/>
            <person name="Bocs S."/>
            <person name="Xu J."/>
            <person name="Li Q."/>
            <person name="Guo A."/>
            <person name="Zhou L."/>
            <person name="Li J."/>
            <person name="Wu Y."/>
            <person name="Ma Z."/>
            <person name="Armero A."/>
            <person name="Issali A.E."/>
            <person name="Liu N."/>
            <person name="Peng M."/>
            <person name="Yang Y."/>
        </authorList>
    </citation>
    <scope>NUCLEOTIDE SEQUENCE</scope>
    <source>
        <tissue evidence="1">Spear leaf of Hainan Tall coconut</tissue>
    </source>
</reference>
<dbReference type="AlphaFoldDB" id="A0A8K0ILZ8"/>
<sequence length="67" mass="7508">MTRESEEAIVLEVAAGSVLRDGTAVVNVPFRQPNVMTLSIGKVNKRKTTRVHWEESKQKGKRPVPFC</sequence>
<evidence type="ECO:0000313" key="2">
    <source>
        <dbReference type="Proteomes" id="UP000797356"/>
    </source>
</evidence>
<proteinExistence type="predicted"/>
<gene>
    <name evidence="1" type="ORF">COCNU_10G002510</name>
</gene>
<accession>A0A8K0ILZ8</accession>
<keyword evidence="2" id="KW-1185">Reference proteome</keyword>
<evidence type="ECO:0000313" key="1">
    <source>
        <dbReference type="EMBL" id="KAG1362032.1"/>
    </source>
</evidence>
<comment type="caution">
    <text evidence="1">The sequence shown here is derived from an EMBL/GenBank/DDBJ whole genome shotgun (WGS) entry which is preliminary data.</text>
</comment>
<reference evidence="1" key="2">
    <citation type="submission" date="2019-07" db="EMBL/GenBank/DDBJ databases">
        <authorList>
            <person name="Yang Y."/>
            <person name="Bocs S."/>
            <person name="Baudouin L."/>
        </authorList>
    </citation>
    <scope>NUCLEOTIDE SEQUENCE</scope>
    <source>
        <tissue evidence="1">Spear leaf of Hainan Tall coconut</tissue>
    </source>
</reference>
<dbReference type="EMBL" id="CM017881">
    <property type="protein sequence ID" value="KAG1362032.1"/>
    <property type="molecule type" value="Genomic_DNA"/>
</dbReference>
<organism evidence="1 2">
    <name type="scientific">Cocos nucifera</name>
    <name type="common">Coconut palm</name>
    <dbReference type="NCBI Taxonomy" id="13894"/>
    <lineage>
        <taxon>Eukaryota</taxon>
        <taxon>Viridiplantae</taxon>
        <taxon>Streptophyta</taxon>
        <taxon>Embryophyta</taxon>
        <taxon>Tracheophyta</taxon>
        <taxon>Spermatophyta</taxon>
        <taxon>Magnoliopsida</taxon>
        <taxon>Liliopsida</taxon>
        <taxon>Arecaceae</taxon>
        <taxon>Arecoideae</taxon>
        <taxon>Cocoseae</taxon>
        <taxon>Attaleinae</taxon>
        <taxon>Cocos</taxon>
    </lineage>
</organism>
<protein>
    <submittedName>
        <fullName evidence="1">Uncharacterized protein</fullName>
    </submittedName>
</protein>